<name>A0A1T5P8I1_9BACT</name>
<keyword evidence="1" id="KW-0812">Transmembrane</keyword>
<feature type="transmembrane region" description="Helical" evidence="1">
    <location>
        <begin position="106"/>
        <end position="125"/>
    </location>
</feature>
<evidence type="ECO:0000313" key="2">
    <source>
        <dbReference type="EMBL" id="SKD09060.1"/>
    </source>
</evidence>
<accession>A0A1T5P8I1</accession>
<dbReference type="STRING" id="393003.SAMN05660461_4939"/>
<keyword evidence="1" id="KW-1133">Transmembrane helix</keyword>
<dbReference type="EMBL" id="FUZZ01000004">
    <property type="protein sequence ID" value="SKD09060.1"/>
    <property type="molecule type" value="Genomic_DNA"/>
</dbReference>
<evidence type="ECO:0000313" key="3">
    <source>
        <dbReference type="Proteomes" id="UP000190166"/>
    </source>
</evidence>
<feature type="transmembrane region" description="Helical" evidence="1">
    <location>
        <begin position="164"/>
        <end position="183"/>
    </location>
</feature>
<evidence type="ECO:0000256" key="1">
    <source>
        <dbReference type="SAM" id="Phobius"/>
    </source>
</evidence>
<dbReference type="Pfam" id="PF19845">
    <property type="entry name" value="DUF6320"/>
    <property type="match status" value="1"/>
</dbReference>
<feature type="transmembrane region" description="Helical" evidence="1">
    <location>
        <begin position="195"/>
        <end position="215"/>
    </location>
</feature>
<dbReference type="Proteomes" id="UP000190166">
    <property type="component" value="Unassembled WGS sequence"/>
</dbReference>
<dbReference type="AlphaFoldDB" id="A0A1T5P8I1"/>
<organism evidence="2 3">
    <name type="scientific">Chitinophaga ginsengisegetis</name>
    <dbReference type="NCBI Taxonomy" id="393003"/>
    <lineage>
        <taxon>Bacteria</taxon>
        <taxon>Pseudomonadati</taxon>
        <taxon>Bacteroidota</taxon>
        <taxon>Chitinophagia</taxon>
        <taxon>Chitinophagales</taxon>
        <taxon>Chitinophagaceae</taxon>
        <taxon>Chitinophaga</taxon>
    </lineage>
</organism>
<dbReference type="RefSeq" id="WP_079472204.1">
    <property type="nucleotide sequence ID" value="NZ_FUZZ01000004.1"/>
</dbReference>
<keyword evidence="3" id="KW-1185">Reference proteome</keyword>
<feature type="transmembrane region" description="Helical" evidence="1">
    <location>
        <begin position="79"/>
        <end position="99"/>
    </location>
</feature>
<feature type="transmembrane region" description="Helical" evidence="1">
    <location>
        <begin position="131"/>
        <end position="152"/>
    </location>
</feature>
<dbReference type="InterPro" id="IPR046283">
    <property type="entry name" value="DUF6320"/>
</dbReference>
<proteinExistence type="predicted"/>
<sequence length="229" mass="24948">MKYCNNCGVILEDDMQICPLCGYEAGTNSASPEPVVSQPAATLTRQQKKLVWEIVSLVLISSIIAALLINLIVNKTISWSEYPVAVCLTIFSYVSFFAFWSGSSAARMLGGFITSAVLLLLLDTFTGGLSWAATIAIPVLLVASLITAIFLSITRHTVSKGVNLIAYAFIGSAVLCVAIEGILSFCHTRTIRLEWSLIVCLCVLLVAIALLFLHFRLKKGRSLEKTFHR</sequence>
<feature type="transmembrane region" description="Helical" evidence="1">
    <location>
        <begin position="50"/>
        <end position="73"/>
    </location>
</feature>
<keyword evidence="1" id="KW-0472">Membrane</keyword>
<reference evidence="3" key="1">
    <citation type="submission" date="2017-02" db="EMBL/GenBank/DDBJ databases">
        <authorList>
            <person name="Varghese N."/>
            <person name="Submissions S."/>
        </authorList>
    </citation>
    <scope>NUCLEOTIDE SEQUENCE [LARGE SCALE GENOMIC DNA]</scope>
    <source>
        <strain evidence="3">DSM 18108</strain>
    </source>
</reference>
<protein>
    <submittedName>
        <fullName evidence="2">Uncharacterized protein</fullName>
    </submittedName>
</protein>
<gene>
    <name evidence="2" type="ORF">SAMN05660461_4939</name>
</gene>